<organism evidence="2 3">
    <name type="scientific">Chromobacterium sphagni</name>
    <dbReference type="NCBI Taxonomy" id="1903179"/>
    <lineage>
        <taxon>Bacteria</taxon>
        <taxon>Pseudomonadati</taxon>
        <taxon>Pseudomonadota</taxon>
        <taxon>Betaproteobacteria</taxon>
        <taxon>Neisseriales</taxon>
        <taxon>Chromobacteriaceae</taxon>
        <taxon>Chromobacterium</taxon>
    </lineage>
</organism>
<dbReference type="AlphaFoldDB" id="A0A1S1X3T5"/>
<dbReference type="Proteomes" id="UP000180088">
    <property type="component" value="Unassembled WGS sequence"/>
</dbReference>
<feature type="domain" description="DUF5983" evidence="1">
    <location>
        <begin position="17"/>
        <end position="106"/>
    </location>
</feature>
<protein>
    <recommendedName>
        <fullName evidence="1">DUF5983 domain-containing protein</fullName>
    </recommendedName>
</protein>
<sequence>MPMPHQPNDAHWVMTLPVLSTSHIRQQTNAWLQINVGGWVELEYAEYSHGFFIALGETDSDPAEQFPDHPDLQRIASWVKANYPAATWVRLDADGDEIDALPSYDWEEGDTGSQAPNDSAAPSTPQAILVVISGGEVEGVYASQADCEVKVVDLDDADDDAEYFPMSGFADQTAFATYRDQLHCAR</sequence>
<dbReference type="OrthoDB" id="8594753at2"/>
<dbReference type="InterPro" id="IPR046025">
    <property type="entry name" value="DUF5983"/>
</dbReference>
<gene>
    <name evidence="2" type="ORF">BI347_11985</name>
</gene>
<evidence type="ECO:0000259" key="1">
    <source>
        <dbReference type="Pfam" id="PF19419"/>
    </source>
</evidence>
<name>A0A1S1X3T5_9NEIS</name>
<proteinExistence type="predicted"/>
<comment type="caution">
    <text evidence="2">The sequence shown here is derived from an EMBL/GenBank/DDBJ whole genome shotgun (WGS) entry which is preliminary data.</text>
</comment>
<dbReference type="Pfam" id="PF19419">
    <property type="entry name" value="DUF5983"/>
    <property type="match status" value="1"/>
</dbReference>
<evidence type="ECO:0000313" key="3">
    <source>
        <dbReference type="Proteomes" id="UP000180088"/>
    </source>
</evidence>
<accession>A0A1S1X3T5</accession>
<evidence type="ECO:0000313" key="2">
    <source>
        <dbReference type="EMBL" id="OHX14147.1"/>
    </source>
</evidence>
<dbReference type="EMBL" id="MKCS01000001">
    <property type="protein sequence ID" value="OHX14147.1"/>
    <property type="molecule type" value="Genomic_DNA"/>
</dbReference>
<reference evidence="2 3" key="1">
    <citation type="submission" date="2016-09" db="EMBL/GenBank/DDBJ databases">
        <title>Chromobacterium muskegensis sp. nov., an insecticidal bacterium isolated from Sphagnum bogs.</title>
        <authorList>
            <person name="Sparks M.E."/>
            <person name="Blackburn M.B."/>
            <person name="Gundersen-Rindal D.E."/>
            <person name="Mitchell A."/>
            <person name="Farrar R."/>
            <person name="Kuhar D."/>
        </authorList>
    </citation>
    <scope>NUCLEOTIDE SEQUENCE [LARGE SCALE GENOMIC DNA]</scope>
    <source>
        <strain evidence="2 3">37-2</strain>
    </source>
</reference>
<dbReference type="STRING" id="1903179.BI347_11985"/>
<dbReference type="RefSeq" id="WP_071115946.1">
    <property type="nucleotide sequence ID" value="NZ_MKCS01000001.1"/>
</dbReference>